<dbReference type="PANTHER" id="PTHR43271:SF1">
    <property type="entry name" value="INNER MEMBRANE TRANSPORT PROTEIN YNFM"/>
    <property type="match status" value="1"/>
</dbReference>
<feature type="domain" description="Major facilitator superfamily (MFS) profile" evidence="10">
    <location>
        <begin position="33"/>
        <end position="418"/>
    </location>
</feature>
<dbReference type="InterPro" id="IPR020846">
    <property type="entry name" value="MFS_dom"/>
</dbReference>
<feature type="transmembrane region" description="Helical" evidence="9">
    <location>
        <begin position="103"/>
        <end position="122"/>
    </location>
</feature>
<keyword evidence="3" id="KW-0813">Transport</keyword>
<keyword evidence="4" id="KW-1003">Cell membrane</keyword>
<dbReference type="SUPFAM" id="SSF103473">
    <property type="entry name" value="MFS general substrate transporter"/>
    <property type="match status" value="1"/>
</dbReference>
<keyword evidence="6 9" id="KW-1133">Transmembrane helix</keyword>
<feature type="transmembrane region" description="Helical" evidence="9">
    <location>
        <begin position="394"/>
        <end position="413"/>
    </location>
</feature>
<feature type="transmembrane region" description="Helical" evidence="9">
    <location>
        <begin position="191"/>
        <end position="211"/>
    </location>
</feature>
<feature type="transmembrane region" description="Helical" evidence="9">
    <location>
        <begin position="328"/>
        <end position="347"/>
    </location>
</feature>
<dbReference type="EMBL" id="JAFLRJ010000196">
    <property type="protein sequence ID" value="MBO0514318.1"/>
    <property type="molecule type" value="Genomic_DNA"/>
</dbReference>
<proteinExistence type="inferred from homology"/>
<dbReference type="PANTHER" id="PTHR43271">
    <property type="entry name" value="BLL2771 PROTEIN"/>
    <property type="match status" value="1"/>
</dbReference>
<gene>
    <name evidence="11" type="ORF">J0695_21340</name>
</gene>
<evidence type="ECO:0000256" key="7">
    <source>
        <dbReference type="ARBA" id="ARBA00023136"/>
    </source>
</evidence>
<organism evidence="11 12">
    <name type="scientific">Streptomyces beijiangensis</name>
    <dbReference type="NCBI Taxonomy" id="163361"/>
    <lineage>
        <taxon>Bacteria</taxon>
        <taxon>Bacillati</taxon>
        <taxon>Actinomycetota</taxon>
        <taxon>Actinomycetes</taxon>
        <taxon>Kitasatosporales</taxon>
        <taxon>Streptomycetaceae</taxon>
        <taxon>Streptomyces</taxon>
    </lineage>
</organism>
<dbReference type="RefSeq" id="WP_206963724.1">
    <property type="nucleotide sequence ID" value="NZ_BAAAJJ010000002.1"/>
</dbReference>
<feature type="transmembrane region" description="Helical" evidence="9">
    <location>
        <begin position="306"/>
        <end position="322"/>
    </location>
</feature>
<keyword evidence="12" id="KW-1185">Reference proteome</keyword>
<evidence type="ECO:0000313" key="12">
    <source>
        <dbReference type="Proteomes" id="UP000664167"/>
    </source>
</evidence>
<sequence>MPPASTGALTTVSASAAPSSQPQSLQLTPGLPGYRRMSFALFTAGIATFALLYSTQALLPAITAGFGVTASQASWTVSAATGALALCVLPLSALSERFGRRTMMTASLSVAVGVGMLVPFAPNLGWLIALRAVQGAALAGLPASAMAYLAEEVRPKALVAAIGLFVAGNSIGGMSGRIIAGWAAQAWGWRVALGVIGLLAVVCAVAFRILLPKARNFTPGSLNPRALGRTVTTHLADPLLRRLYAIGALFMTVFGAVYTVIGYRLVAEPFNLPQGLVGSIFLVYLVGTVSSAGAGKLVARTGRRGALYLAVSTTAAGLLLSLSDAIAAVLLGLVLITAGFFAGHAVASSSVSRTAKTGRAQASALYQSAYYLGSSAGGTLGAIAFHAGGWGGTVALGLLAVLGVASITLYGTYAARAQRPAMAAVVRN</sequence>
<dbReference type="AlphaFoldDB" id="A0A939F9A6"/>
<feature type="transmembrane region" description="Helical" evidence="9">
    <location>
        <begin position="275"/>
        <end position="294"/>
    </location>
</feature>
<feature type="region of interest" description="Disordered" evidence="8">
    <location>
        <begin position="1"/>
        <end position="24"/>
    </location>
</feature>
<keyword evidence="7 9" id="KW-0472">Membrane</keyword>
<feature type="transmembrane region" description="Helical" evidence="9">
    <location>
        <begin position="368"/>
        <end position="388"/>
    </location>
</feature>
<feature type="transmembrane region" description="Helical" evidence="9">
    <location>
        <begin position="157"/>
        <end position="179"/>
    </location>
</feature>
<dbReference type="InterPro" id="IPR011701">
    <property type="entry name" value="MFS"/>
</dbReference>
<feature type="transmembrane region" description="Helical" evidence="9">
    <location>
        <begin position="243"/>
        <end position="263"/>
    </location>
</feature>
<name>A0A939F9A6_9ACTN</name>
<dbReference type="Proteomes" id="UP000664167">
    <property type="component" value="Unassembled WGS sequence"/>
</dbReference>
<dbReference type="PROSITE" id="PS50850">
    <property type="entry name" value="MFS"/>
    <property type="match status" value="1"/>
</dbReference>
<feature type="compositionally biased region" description="Low complexity" evidence="8">
    <location>
        <begin position="9"/>
        <end position="24"/>
    </location>
</feature>
<dbReference type="CDD" id="cd17324">
    <property type="entry name" value="MFS_NepI_like"/>
    <property type="match status" value="1"/>
</dbReference>
<evidence type="ECO:0000256" key="4">
    <source>
        <dbReference type="ARBA" id="ARBA00022475"/>
    </source>
</evidence>
<evidence type="ECO:0000256" key="3">
    <source>
        <dbReference type="ARBA" id="ARBA00022448"/>
    </source>
</evidence>
<evidence type="ECO:0000256" key="2">
    <source>
        <dbReference type="ARBA" id="ARBA00008335"/>
    </source>
</evidence>
<comment type="similarity">
    <text evidence="2">Belongs to the major facilitator superfamily.</text>
</comment>
<keyword evidence="5 9" id="KW-0812">Transmembrane</keyword>
<comment type="caution">
    <text evidence="11">The sequence shown here is derived from an EMBL/GenBank/DDBJ whole genome shotgun (WGS) entry which is preliminary data.</text>
</comment>
<feature type="transmembrane region" description="Helical" evidence="9">
    <location>
        <begin position="128"/>
        <end position="150"/>
    </location>
</feature>
<evidence type="ECO:0000256" key="8">
    <source>
        <dbReference type="SAM" id="MobiDB-lite"/>
    </source>
</evidence>
<dbReference type="InterPro" id="IPR005829">
    <property type="entry name" value="Sugar_transporter_CS"/>
</dbReference>
<protein>
    <submittedName>
        <fullName evidence="11">MFS transporter</fullName>
    </submittedName>
</protein>
<dbReference type="Gene3D" id="1.20.1250.20">
    <property type="entry name" value="MFS general substrate transporter like domains"/>
    <property type="match status" value="1"/>
</dbReference>
<evidence type="ECO:0000256" key="1">
    <source>
        <dbReference type="ARBA" id="ARBA00004651"/>
    </source>
</evidence>
<dbReference type="GO" id="GO:0022857">
    <property type="term" value="F:transmembrane transporter activity"/>
    <property type="evidence" value="ECO:0007669"/>
    <property type="project" value="InterPro"/>
</dbReference>
<reference evidence="11" key="1">
    <citation type="submission" date="2021-03" db="EMBL/GenBank/DDBJ databases">
        <title>Streptomyces poriferae sp. nov., a novel marine sponge-derived Actinobacteria species with anti-MRSA activity.</title>
        <authorList>
            <person name="Sandoval-Powers M."/>
            <person name="Kralova S."/>
            <person name="Nguyen G.-S."/>
            <person name="Fawwal D."/>
            <person name="Degnes K."/>
            <person name="Klinkenberg G."/>
            <person name="Sletta H."/>
            <person name="Wentzel A."/>
            <person name="Liles M.R."/>
        </authorList>
    </citation>
    <scope>NUCLEOTIDE SEQUENCE</scope>
    <source>
        <strain evidence="11">DSM 41794</strain>
    </source>
</reference>
<feature type="transmembrane region" description="Helical" evidence="9">
    <location>
        <begin position="39"/>
        <end position="61"/>
    </location>
</feature>
<evidence type="ECO:0000313" key="11">
    <source>
        <dbReference type="EMBL" id="MBO0514318.1"/>
    </source>
</evidence>
<dbReference type="Pfam" id="PF07690">
    <property type="entry name" value="MFS_1"/>
    <property type="match status" value="1"/>
</dbReference>
<feature type="transmembrane region" description="Helical" evidence="9">
    <location>
        <begin position="73"/>
        <end position="91"/>
    </location>
</feature>
<dbReference type="InterPro" id="IPR036259">
    <property type="entry name" value="MFS_trans_sf"/>
</dbReference>
<evidence type="ECO:0000259" key="10">
    <source>
        <dbReference type="PROSITE" id="PS50850"/>
    </source>
</evidence>
<evidence type="ECO:0000256" key="9">
    <source>
        <dbReference type="SAM" id="Phobius"/>
    </source>
</evidence>
<accession>A0A939F9A6</accession>
<evidence type="ECO:0000256" key="5">
    <source>
        <dbReference type="ARBA" id="ARBA00022692"/>
    </source>
</evidence>
<comment type="subcellular location">
    <subcellularLocation>
        <location evidence="1">Cell membrane</location>
        <topology evidence="1">Multi-pass membrane protein</topology>
    </subcellularLocation>
</comment>
<dbReference type="PROSITE" id="PS00216">
    <property type="entry name" value="SUGAR_TRANSPORT_1"/>
    <property type="match status" value="1"/>
</dbReference>
<evidence type="ECO:0000256" key="6">
    <source>
        <dbReference type="ARBA" id="ARBA00022989"/>
    </source>
</evidence>
<dbReference type="GO" id="GO:0005886">
    <property type="term" value="C:plasma membrane"/>
    <property type="evidence" value="ECO:0007669"/>
    <property type="project" value="UniProtKB-SubCell"/>
</dbReference>